<dbReference type="Proteomes" id="UP000179069">
    <property type="component" value="Unassembled WGS sequence"/>
</dbReference>
<dbReference type="InterPro" id="IPR036424">
    <property type="entry name" value="UPP_synth-like_sf"/>
</dbReference>
<dbReference type="EMBL" id="MHCI01000009">
    <property type="protein sequence ID" value="OGY16864.1"/>
    <property type="molecule type" value="Genomic_DNA"/>
</dbReference>
<dbReference type="Gene3D" id="3.40.1180.10">
    <property type="entry name" value="Decaprenyl diphosphate synthase-like"/>
    <property type="match status" value="1"/>
</dbReference>
<dbReference type="PROSITE" id="PS01066">
    <property type="entry name" value="UPP_SYNTHASE"/>
    <property type="match status" value="1"/>
</dbReference>
<feature type="binding site" evidence="2">
    <location>
        <begin position="62"/>
        <end position="64"/>
    </location>
    <ligand>
        <name>substrate</name>
    </ligand>
</feature>
<dbReference type="Pfam" id="PF01255">
    <property type="entry name" value="Prenyltransf"/>
    <property type="match status" value="1"/>
</dbReference>
<proteinExistence type="inferred from homology"/>
<name>A0A1G1VNE0_9BACT</name>
<dbReference type="CDD" id="cd00475">
    <property type="entry name" value="Cis_IPPS"/>
    <property type="match status" value="1"/>
</dbReference>
<evidence type="ECO:0000256" key="1">
    <source>
        <dbReference type="ARBA" id="ARBA00022679"/>
    </source>
</evidence>
<feature type="binding site" evidence="2">
    <location>
        <position position="204"/>
    </location>
    <ligand>
        <name>Mg(2+)</name>
        <dbReference type="ChEBI" id="CHEBI:18420"/>
    </ligand>
</feature>
<feature type="binding site" evidence="2">
    <location>
        <position position="185"/>
    </location>
    <ligand>
        <name>substrate</name>
    </ligand>
</feature>
<dbReference type="InterPro" id="IPR001441">
    <property type="entry name" value="UPP_synth-like"/>
</dbReference>
<dbReference type="PANTHER" id="PTHR10291">
    <property type="entry name" value="DEHYDRODOLICHYL DIPHOSPHATE SYNTHASE FAMILY MEMBER"/>
    <property type="match status" value="1"/>
</dbReference>
<comment type="function">
    <text evidence="2">Catalyzes the condensation of isopentenyl diphosphate (IPP) with allylic pyrophosphates generating different type of terpenoids.</text>
</comment>
<dbReference type="PANTHER" id="PTHR10291:SF0">
    <property type="entry name" value="DEHYDRODOLICHYL DIPHOSPHATE SYNTHASE 2"/>
    <property type="match status" value="1"/>
</dbReference>
<dbReference type="FunFam" id="3.40.1180.10:FF:000001">
    <property type="entry name" value="(2E,6E)-farnesyl-diphosphate-specific ditrans,polycis-undecaprenyl-diphosphate synthase"/>
    <property type="match status" value="1"/>
</dbReference>
<dbReference type="GO" id="GO:0000287">
    <property type="term" value="F:magnesium ion binding"/>
    <property type="evidence" value="ECO:0007669"/>
    <property type="project" value="UniProtKB-UniRule"/>
</dbReference>
<feature type="binding site" evidence="2">
    <location>
        <position position="22"/>
    </location>
    <ligand>
        <name>substrate</name>
    </ligand>
</feature>
<keyword evidence="2" id="KW-0479">Metal-binding</keyword>
<dbReference type="EC" id="2.5.1.-" evidence="2"/>
<feature type="binding site" evidence="2">
    <location>
        <begin position="18"/>
        <end position="21"/>
    </location>
    <ligand>
        <name>substrate</name>
    </ligand>
</feature>
<protein>
    <recommendedName>
        <fullName evidence="2">Isoprenyl transferase</fullName>
        <ecNumber evidence="2">2.5.1.-</ecNumber>
    </recommendedName>
</protein>
<feature type="active site" evidence="2">
    <location>
        <position position="17"/>
    </location>
</feature>
<dbReference type="InterPro" id="IPR018520">
    <property type="entry name" value="UPP_synth-like_CS"/>
</dbReference>
<feature type="active site" description="Proton acceptor" evidence="2">
    <location>
        <position position="65"/>
    </location>
</feature>
<sequence length="236" mass="28044">MGLQKDNLPVHVALIMDGNRRWARKHGFSPLRGHFIGEERIEPIVDRAIELGIQYLTFWAFSTENWKRTKREVQFLLRLYRKNLSKTVSRFHQKNVRVRVIGNLSMFPKDIQEETLRWIEKTKDNSKITVNLALSYGGRDELLRAITRLVKEIRNSKFEIRNLTEQNFAQFLDTAGQPDPDLMIRTGGVSRLSGFMLWQMEYAEFYFTDTFWPDFTAEEFDKALAEYQRRQRRFGK</sequence>
<accession>A0A1G1VNE0</accession>
<organism evidence="3 4">
    <name type="scientific">Candidatus Chisholmbacteria bacterium RIFCSPHIGHO2_01_FULL_49_18</name>
    <dbReference type="NCBI Taxonomy" id="1797590"/>
    <lineage>
        <taxon>Bacteria</taxon>
        <taxon>Candidatus Chisholmiibacteriota</taxon>
    </lineage>
</organism>
<comment type="similarity">
    <text evidence="2">Belongs to the UPP synthase family.</text>
</comment>
<dbReference type="NCBIfam" id="TIGR00055">
    <property type="entry name" value="uppS"/>
    <property type="match status" value="1"/>
</dbReference>
<evidence type="ECO:0000313" key="4">
    <source>
        <dbReference type="Proteomes" id="UP000179069"/>
    </source>
</evidence>
<keyword evidence="1 2" id="KW-0808">Transferase</keyword>
<feature type="binding site" evidence="2">
    <location>
        <position position="66"/>
    </location>
    <ligand>
        <name>substrate</name>
    </ligand>
</feature>
<dbReference type="HAMAP" id="MF_01139">
    <property type="entry name" value="ISPT"/>
    <property type="match status" value="1"/>
</dbReference>
<feature type="binding site" evidence="2">
    <location>
        <position position="17"/>
    </location>
    <ligand>
        <name>Mg(2+)</name>
        <dbReference type="ChEBI" id="CHEBI:18420"/>
    </ligand>
</feature>
<evidence type="ECO:0000313" key="3">
    <source>
        <dbReference type="EMBL" id="OGY16864.1"/>
    </source>
</evidence>
<feature type="binding site" evidence="2">
    <location>
        <begin position="191"/>
        <end position="193"/>
    </location>
    <ligand>
        <name>substrate</name>
    </ligand>
</feature>
<comment type="caution">
    <text evidence="2">Lacks conserved residue(s) required for the propagation of feature annotation.</text>
</comment>
<comment type="cofactor">
    <cofactor evidence="2">
        <name>Mg(2+)</name>
        <dbReference type="ChEBI" id="CHEBI:18420"/>
    </cofactor>
    <text evidence="2">Binds 2 magnesium ions per subunit.</text>
</comment>
<feature type="binding site" evidence="2">
    <location>
        <position position="34"/>
    </location>
    <ligand>
        <name>substrate</name>
    </ligand>
</feature>
<dbReference type="SUPFAM" id="SSF64005">
    <property type="entry name" value="Undecaprenyl diphosphate synthase"/>
    <property type="match status" value="1"/>
</dbReference>
<dbReference type="GO" id="GO:0045547">
    <property type="term" value="F:ditrans,polycis-polyprenyl diphosphate synthase [(2E,6E)-farnesyl diphosphate specific] activity"/>
    <property type="evidence" value="ECO:0007669"/>
    <property type="project" value="TreeGrafter"/>
</dbReference>
<evidence type="ECO:0000256" key="2">
    <source>
        <dbReference type="HAMAP-Rule" id="MF_01139"/>
    </source>
</evidence>
<gene>
    <name evidence="3" type="ORF">A2785_03810</name>
</gene>
<comment type="caution">
    <text evidence="3">The sequence shown here is derived from an EMBL/GenBank/DDBJ whole genome shotgun (WGS) entry which is preliminary data.</text>
</comment>
<dbReference type="AlphaFoldDB" id="A0A1G1VNE0"/>
<reference evidence="3 4" key="1">
    <citation type="journal article" date="2016" name="Nat. Commun.">
        <title>Thousands of microbial genomes shed light on interconnected biogeochemical processes in an aquifer system.</title>
        <authorList>
            <person name="Anantharaman K."/>
            <person name="Brown C.T."/>
            <person name="Hug L.A."/>
            <person name="Sharon I."/>
            <person name="Castelle C.J."/>
            <person name="Probst A.J."/>
            <person name="Thomas B.C."/>
            <person name="Singh A."/>
            <person name="Wilkins M.J."/>
            <person name="Karaoz U."/>
            <person name="Brodie E.L."/>
            <person name="Williams K.H."/>
            <person name="Hubbard S.S."/>
            <person name="Banfield J.F."/>
        </authorList>
    </citation>
    <scope>NUCLEOTIDE SEQUENCE [LARGE SCALE GENOMIC DNA]</scope>
</reference>
<keyword evidence="2" id="KW-0460">Magnesium</keyword>
<comment type="subunit">
    <text evidence="2">Homodimer.</text>
</comment>
<dbReference type="GO" id="GO:0016094">
    <property type="term" value="P:polyprenol biosynthetic process"/>
    <property type="evidence" value="ECO:0007669"/>
    <property type="project" value="TreeGrafter"/>
</dbReference>
<feature type="binding site" evidence="2">
    <location>
        <position position="68"/>
    </location>
    <ligand>
        <name>substrate</name>
    </ligand>
</feature>